<dbReference type="NCBIfam" id="TIGR00797">
    <property type="entry name" value="matE"/>
    <property type="match status" value="1"/>
</dbReference>
<keyword evidence="2" id="KW-1133">Transmembrane helix</keyword>
<feature type="transmembrane region" description="Helical" evidence="2">
    <location>
        <begin position="279"/>
        <end position="302"/>
    </location>
</feature>
<dbReference type="Pfam" id="PF01554">
    <property type="entry name" value="MatE"/>
    <property type="match status" value="2"/>
</dbReference>
<accession>A0A485L189</accession>
<feature type="transmembrane region" description="Helical" evidence="2">
    <location>
        <begin position="130"/>
        <end position="154"/>
    </location>
</feature>
<dbReference type="Proteomes" id="UP000332933">
    <property type="component" value="Unassembled WGS sequence"/>
</dbReference>
<dbReference type="AlphaFoldDB" id="A0A485L189"/>
<dbReference type="InterPro" id="IPR002528">
    <property type="entry name" value="MATE_fam"/>
</dbReference>
<dbReference type="GO" id="GO:0015297">
    <property type="term" value="F:antiporter activity"/>
    <property type="evidence" value="ECO:0007669"/>
    <property type="project" value="InterPro"/>
</dbReference>
<feature type="transmembrane region" description="Helical" evidence="2">
    <location>
        <begin position="349"/>
        <end position="374"/>
    </location>
</feature>
<organism evidence="4 5">
    <name type="scientific">Aphanomyces stellatus</name>
    <dbReference type="NCBI Taxonomy" id="120398"/>
    <lineage>
        <taxon>Eukaryota</taxon>
        <taxon>Sar</taxon>
        <taxon>Stramenopiles</taxon>
        <taxon>Oomycota</taxon>
        <taxon>Saprolegniomycetes</taxon>
        <taxon>Saprolegniales</taxon>
        <taxon>Verrucalvaceae</taxon>
        <taxon>Aphanomyces</taxon>
    </lineage>
</organism>
<reference evidence="3" key="2">
    <citation type="submission" date="2019-06" db="EMBL/GenBank/DDBJ databases">
        <title>Genomics analysis of Aphanomyces spp. identifies a new class of oomycete effector associated with host adaptation.</title>
        <authorList>
            <person name="Gaulin E."/>
        </authorList>
    </citation>
    <scope>NUCLEOTIDE SEQUENCE</scope>
    <source>
        <strain evidence="3">CBS 578.67</strain>
    </source>
</reference>
<feature type="transmembrane region" description="Helical" evidence="2">
    <location>
        <begin position="12"/>
        <end position="36"/>
    </location>
</feature>
<dbReference type="EMBL" id="VJMH01005532">
    <property type="protein sequence ID" value="KAF0694911.1"/>
    <property type="molecule type" value="Genomic_DNA"/>
</dbReference>
<dbReference type="GO" id="GO:0042910">
    <property type="term" value="F:xenobiotic transmembrane transporter activity"/>
    <property type="evidence" value="ECO:0007669"/>
    <property type="project" value="InterPro"/>
</dbReference>
<reference evidence="4 5" key="1">
    <citation type="submission" date="2019-03" db="EMBL/GenBank/DDBJ databases">
        <authorList>
            <person name="Gaulin E."/>
            <person name="Dumas B."/>
        </authorList>
    </citation>
    <scope>NUCLEOTIDE SEQUENCE [LARGE SCALE GENOMIC DNA]</scope>
    <source>
        <strain evidence="4">CBS 568.67</strain>
    </source>
</reference>
<evidence type="ECO:0000313" key="3">
    <source>
        <dbReference type="EMBL" id="KAF0694911.1"/>
    </source>
</evidence>
<feature type="transmembrane region" description="Helical" evidence="2">
    <location>
        <begin position="314"/>
        <end position="337"/>
    </location>
</feature>
<evidence type="ECO:0000256" key="1">
    <source>
        <dbReference type="ARBA" id="ARBA00010199"/>
    </source>
</evidence>
<name>A0A485L189_9STRA</name>
<dbReference type="PANTHER" id="PTHR11206">
    <property type="entry name" value="MULTIDRUG RESISTANCE PROTEIN"/>
    <property type="match status" value="1"/>
</dbReference>
<feature type="transmembrane region" description="Helical" evidence="2">
    <location>
        <begin position="233"/>
        <end position="251"/>
    </location>
</feature>
<comment type="similarity">
    <text evidence="1">Belongs to the multi antimicrobial extrusion (MATE) (TC 2.A.66.1) family.</text>
</comment>
<keyword evidence="2" id="KW-0472">Membrane</keyword>
<evidence type="ECO:0000313" key="4">
    <source>
        <dbReference type="EMBL" id="VFT91078.1"/>
    </source>
</evidence>
<dbReference type="EMBL" id="CAADRA010005553">
    <property type="protein sequence ID" value="VFT91078.1"/>
    <property type="molecule type" value="Genomic_DNA"/>
</dbReference>
<keyword evidence="5" id="KW-1185">Reference proteome</keyword>
<feature type="transmembrane region" description="Helical" evidence="2">
    <location>
        <begin position="161"/>
        <end position="183"/>
    </location>
</feature>
<protein>
    <submittedName>
        <fullName evidence="4">Aste57867_14253 protein</fullName>
    </submittedName>
</protein>
<sequence>MLPSVSEELTALVNLAIPSFIYFLSFFALSMIELMVAGHLGTAEMTAVAFSQIVLDFTIIVFSEGFSKGVHSLASQAFGAKNYILLGRYAQMGAFMLTVMSIPLGLFWWFVGDLLGFCGVAASTVHLAQLYTRLSIVWMWPRLIYQLFVVYFAAQQNVLPASIFSLAFVGVNAVANYVLVFGVGSWRGLGFLGLPIAMAITMYGRLAAFLVYMMWIQRHHAATWVWSLDFLRLPYLTMLLRVGLPLALGQVCENAQLQSMALMASRVGEVALDSHNSMLYLFLLLTSPITGMGTAGIVRIGMYLGAGDSTRATFVWKLLSAVNFAAAFVLVIPLLLARDYVGRMFSNDPLVWATMTKICTLAAVGYVLLSLFYSSMSTLIAQARSVPILVSFVCGAWIVGVPSAYVLGLHMQMGLLGIWMGMSAGYGVTTAIALYACFVTDWRGEADRAIARSRDENVPDEAQSFL</sequence>
<feature type="transmembrane region" description="Helical" evidence="2">
    <location>
        <begin position="189"/>
        <end position="212"/>
    </location>
</feature>
<proteinExistence type="inferred from homology"/>
<evidence type="ECO:0000256" key="2">
    <source>
        <dbReference type="SAM" id="Phobius"/>
    </source>
</evidence>
<feature type="transmembrane region" description="Helical" evidence="2">
    <location>
        <begin position="413"/>
        <end position="438"/>
    </location>
</feature>
<gene>
    <name evidence="4" type="primary">Aste57867_14253</name>
    <name evidence="3" type="ORF">As57867_014202</name>
    <name evidence="4" type="ORF">ASTE57867_14253</name>
</gene>
<keyword evidence="2" id="KW-0812">Transmembrane</keyword>
<dbReference type="OrthoDB" id="2126698at2759"/>
<feature type="transmembrane region" description="Helical" evidence="2">
    <location>
        <begin position="89"/>
        <end position="110"/>
    </location>
</feature>
<dbReference type="GO" id="GO:0016020">
    <property type="term" value="C:membrane"/>
    <property type="evidence" value="ECO:0007669"/>
    <property type="project" value="InterPro"/>
</dbReference>
<evidence type="ECO:0000313" key="5">
    <source>
        <dbReference type="Proteomes" id="UP000332933"/>
    </source>
</evidence>
<feature type="transmembrane region" description="Helical" evidence="2">
    <location>
        <begin position="386"/>
        <end position="407"/>
    </location>
</feature>